<protein>
    <recommendedName>
        <fullName evidence="1">diguanylate cyclase</fullName>
        <ecNumber evidence="1">2.7.7.65</ecNumber>
    </recommendedName>
</protein>
<feature type="transmembrane region" description="Helical" evidence="4">
    <location>
        <begin position="197"/>
        <end position="216"/>
    </location>
</feature>
<dbReference type="FunFam" id="3.30.70.270:FF:000001">
    <property type="entry name" value="Diguanylate cyclase domain protein"/>
    <property type="match status" value="1"/>
</dbReference>
<evidence type="ECO:0000256" key="1">
    <source>
        <dbReference type="ARBA" id="ARBA00012528"/>
    </source>
</evidence>
<dbReference type="GO" id="GO:1902201">
    <property type="term" value="P:negative regulation of bacterial-type flagellum-dependent cell motility"/>
    <property type="evidence" value="ECO:0007669"/>
    <property type="project" value="TreeGrafter"/>
</dbReference>
<dbReference type="PANTHER" id="PTHR45138:SF9">
    <property type="entry name" value="DIGUANYLATE CYCLASE DGCM-RELATED"/>
    <property type="match status" value="1"/>
</dbReference>
<keyword evidence="4" id="KW-1133">Transmembrane helix</keyword>
<dbReference type="EMBL" id="JACHGB010000007">
    <property type="protein sequence ID" value="MBB5273433.1"/>
    <property type="molecule type" value="Genomic_DNA"/>
</dbReference>
<feature type="transmembrane region" description="Helical" evidence="4">
    <location>
        <begin position="155"/>
        <end position="177"/>
    </location>
</feature>
<feature type="transmembrane region" description="Helical" evidence="4">
    <location>
        <begin position="65"/>
        <end position="83"/>
    </location>
</feature>
<keyword evidence="4" id="KW-0812">Transmembrane</keyword>
<reference evidence="6 7" key="1">
    <citation type="submission" date="2020-08" db="EMBL/GenBank/DDBJ databases">
        <title>Genomic Encyclopedia of Type Strains, Phase IV (KMG-IV): sequencing the most valuable type-strain genomes for metagenomic binning, comparative biology and taxonomic classification.</title>
        <authorList>
            <person name="Goeker M."/>
        </authorList>
    </citation>
    <scope>NUCLEOTIDE SEQUENCE [LARGE SCALE GENOMIC DNA]</scope>
    <source>
        <strain evidence="6 7">DSM 29781</strain>
    </source>
</reference>
<dbReference type="GO" id="GO:0043709">
    <property type="term" value="P:cell adhesion involved in single-species biofilm formation"/>
    <property type="evidence" value="ECO:0007669"/>
    <property type="project" value="TreeGrafter"/>
</dbReference>
<feature type="compositionally biased region" description="Basic and acidic residues" evidence="3">
    <location>
        <begin position="393"/>
        <end position="406"/>
    </location>
</feature>
<feature type="transmembrane region" description="Helical" evidence="4">
    <location>
        <begin position="125"/>
        <end position="143"/>
    </location>
</feature>
<dbReference type="InterPro" id="IPR029787">
    <property type="entry name" value="Nucleotide_cyclase"/>
</dbReference>
<evidence type="ECO:0000256" key="2">
    <source>
        <dbReference type="ARBA" id="ARBA00034247"/>
    </source>
</evidence>
<feature type="region of interest" description="Disordered" evidence="3">
    <location>
        <begin position="382"/>
        <end position="447"/>
    </location>
</feature>
<dbReference type="SMART" id="SM00267">
    <property type="entry name" value="GGDEF"/>
    <property type="match status" value="1"/>
</dbReference>
<dbReference type="AlphaFoldDB" id="A0A7W8MA00"/>
<accession>A0A7W8MA00</accession>
<feature type="transmembrane region" description="Helical" evidence="4">
    <location>
        <begin position="6"/>
        <end position="27"/>
    </location>
</feature>
<dbReference type="RefSeq" id="WP_183970058.1">
    <property type="nucleotide sequence ID" value="NZ_BAABEW010000011.1"/>
</dbReference>
<dbReference type="GO" id="GO:0005886">
    <property type="term" value="C:plasma membrane"/>
    <property type="evidence" value="ECO:0007669"/>
    <property type="project" value="TreeGrafter"/>
</dbReference>
<comment type="catalytic activity">
    <reaction evidence="2">
        <text>2 GTP = 3',3'-c-di-GMP + 2 diphosphate</text>
        <dbReference type="Rhea" id="RHEA:24898"/>
        <dbReference type="ChEBI" id="CHEBI:33019"/>
        <dbReference type="ChEBI" id="CHEBI:37565"/>
        <dbReference type="ChEBI" id="CHEBI:58805"/>
        <dbReference type="EC" id="2.7.7.65"/>
    </reaction>
</comment>
<evidence type="ECO:0000259" key="5">
    <source>
        <dbReference type="PROSITE" id="PS50887"/>
    </source>
</evidence>
<evidence type="ECO:0000313" key="7">
    <source>
        <dbReference type="Proteomes" id="UP000532440"/>
    </source>
</evidence>
<evidence type="ECO:0000256" key="4">
    <source>
        <dbReference type="SAM" id="Phobius"/>
    </source>
</evidence>
<evidence type="ECO:0000313" key="6">
    <source>
        <dbReference type="EMBL" id="MBB5273433.1"/>
    </source>
</evidence>
<dbReference type="PROSITE" id="PS50887">
    <property type="entry name" value="GGDEF"/>
    <property type="match status" value="1"/>
</dbReference>
<dbReference type="InterPro" id="IPR000160">
    <property type="entry name" value="GGDEF_dom"/>
</dbReference>
<dbReference type="PANTHER" id="PTHR45138">
    <property type="entry name" value="REGULATORY COMPONENTS OF SENSORY TRANSDUCTION SYSTEM"/>
    <property type="match status" value="1"/>
</dbReference>
<evidence type="ECO:0000256" key="3">
    <source>
        <dbReference type="SAM" id="MobiDB-lite"/>
    </source>
</evidence>
<feature type="transmembrane region" description="Helical" evidence="4">
    <location>
        <begin position="39"/>
        <end position="59"/>
    </location>
</feature>
<organism evidence="6 7">
    <name type="scientific">Quisquiliibacterium transsilvanicum</name>
    <dbReference type="NCBI Taxonomy" id="1549638"/>
    <lineage>
        <taxon>Bacteria</taxon>
        <taxon>Pseudomonadati</taxon>
        <taxon>Pseudomonadota</taxon>
        <taxon>Betaproteobacteria</taxon>
        <taxon>Burkholderiales</taxon>
        <taxon>Burkholderiaceae</taxon>
        <taxon>Quisquiliibacterium</taxon>
    </lineage>
</organism>
<keyword evidence="4" id="KW-0472">Membrane</keyword>
<sequence>MPEFFDIRTLFLAGSLTSFLSAAMLFVMRPLHRRSEPAVRWGGFGLLLSSLAMMCVALRGLLPEFVSWVGPNTLGPAGMFVLYEAVRRLCHARPRPLLVAGATAAMFAFQAWLGDDPAQQAPRLLATASAQALTAALMVPLLLRRVGRDPAGPVTAAIALALAFVVANGARALWILVNGVSMSADGRYATGALQAGIAGLFVLGPMVQAMVVMSWVNGRVAAELRSLVSTDPLTGLGTRRNFFSTAREALARGLPDGRVGGLLMIDLDDFKRINDRHGHRVGDRALAHFAATLRHSLQPGDLTGRYGGEEFCALLTRSRAEDVARAAEAIRAAVAGAQFEHEGEDIALTVSIGVATTADAQEFEPLLAIADRRVYVAKSMGRDRVVASEPEQAPERRRGMDRRQGGTDEAADEAADALHGGDPPTSAALPADAPRSARAESEPAAAD</sequence>
<dbReference type="EC" id="2.7.7.65" evidence="1"/>
<feature type="domain" description="GGDEF" evidence="5">
    <location>
        <begin position="258"/>
        <end position="390"/>
    </location>
</feature>
<dbReference type="Pfam" id="PF00990">
    <property type="entry name" value="GGDEF"/>
    <property type="match status" value="1"/>
</dbReference>
<dbReference type="GO" id="GO:0052621">
    <property type="term" value="F:diguanylate cyclase activity"/>
    <property type="evidence" value="ECO:0007669"/>
    <property type="project" value="UniProtKB-EC"/>
</dbReference>
<dbReference type="InterPro" id="IPR043128">
    <property type="entry name" value="Rev_trsase/Diguanyl_cyclase"/>
</dbReference>
<comment type="caution">
    <text evidence="6">The sequence shown here is derived from an EMBL/GenBank/DDBJ whole genome shotgun (WGS) entry which is preliminary data.</text>
</comment>
<dbReference type="Gene3D" id="3.30.70.270">
    <property type="match status" value="1"/>
</dbReference>
<feature type="transmembrane region" description="Helical" evidence="4">
    <location>
        <begin position="95"/>
        <end position="113"/>
    </location>
</feature>
<proteinExistence type="predicted"/>
<name>A0A7W8MA00_9BURK</name>
<dbReference type="InterPro" id="IPR050469">
    <property type="entry name" value="Diguanylate_Cyclase"/>
</dbReference>
<dbReference type="CDD" id="cd01949">
    <property type="entry name" value="GGDEF"/>
    <property type="match status" value="1"/>
</dbReference>
<dbReference type="SUPFAM" id="SSF55073">
    <property type="entry name" value="Nucleotide cyclase"/>
    <property type="match status" value="1"/>
</dbReference>
<gene>
    <name evidence="6" type="ORF">HNQ70_003463</name>
</gene>
<dbReference type="NCBIfam" id="TIGR00254">
    <property type="entry name" value="GGDEF"/>
    <property type="match status" value="1"/>
</dbReference>
<dbReference type="Proteomes" id="UP000532440">
    <property type="component" value="Unassembled WGS sequence"/>
</dbReference>
<keyword evidence="7" id="KW-1185">Reference proteome</keyword>